<dbReference type="OrthoDB" id="34964at10239"/>
<sequence>MKPFLSEKFHVDPNNAFQMIGITLKFSSHMEAQYYYDTNPKPPVQVDSLEGFIKVQQHSKNIDESYRLFGEARRYRSALTTHDVGIRELPMELQEKLVNTWAEVEKYLRSKTERVDG</sequence>
<proteinExistence type="predicted"/>
<dbReference type="RefSeq" id="YP_009215829.1">
    <property type="nucleotide sequence ID" value="NC_028982.1"/>
</dbReference>
<evidence type="ECO:0000313" key="1">
    <source>
        <dbReference type="EMBL" id="AGR46737.1"/>
    </source>
</evidence>
<dbReference type="GeneID" id="26642167"/>
<evidence type="ECO:0000313" key="2">
    <source>
        <dbReference type="Proteomes" id="UP000015092"/>
    </source>
</evidence>
<organism evidence="1 2">
    <name type="scientific">Bacillus phage JL</name>
    <dbReference type="NCBI Taxonomy" id="1296655"/>
    <lineage>
        <taxon>Viruses</taxon>
        <taxon>Duplodnaviria</taxon>
        <taxon>Heunggongvirae</taxon>
        <taxon>Uroviricota</taxon>
        <taxon>Caudoviricetes</taxon>
        <taxon>Herelleviridae</taxon>
        <taxon>Spounavirinae</taxon>
        <taxon>Siminovitchvirus</taxon>
        <taxon>Siminovitchvirus JL</taxon>
    </lineage>
</organism>
<protein>
    <submittedName>
        <fullName evidence="1">Uncharacterized protein</fullName>
    </submittedName>
</protein>
<name>S5MSF9_9CAUD</name>
<dbReference type="KEGG" id="vg:26642167"/>
<keyword evidence="2" id="KW-1185">Reference proteome</keyword>
<gene>
    <name evidence="1" type="ORF">JL_49</name>
</gene>
<reference evidence="1 2" key="1">
    <citation type="journal article" date="2014" name="Genome Announc.">
        <title>Genome Sequences of Three Novel Bacillus cereus Bacteriophages.</title>
        <authorList>
            <person name="Grose J.H."/>
            <person name="Jensen J.D."/>
            <person name="Merrill B.D."/>
            <person name="Fisher J.N."/>
            <person name="Burnett S.H."/>
            <person name="Breakwell D.P."/>
        </authorList>
    </citation>
    <scope>NUCLEOTIDE SEQUENCE [LARGE SCALE GENOMIC DNA]</scope>
</reference>
<dbReference type="EMBL" id="KC595512">
    <property type="protein sequence ID" value="AGR46737.1"/>
    <property type="molecule type" value="Genomic_DNA"/>
</dbReference>
<dbReference type="Proteomes" id="UP000015092">
    <property type="component" value="Segment"/>
</dbReference>
<accession>S5MSF9</accession>